<dbReference type="Proteomes" id="UP000015102">
    <property type="component" value="Unassembled WGS sequence"/>
</dbReference>
<evidence type="ECO:0000313" key="1">
    <source>
        <dbReference type="EnsemblMetazoa" id="MESCA005143-PA"/>
    </source>
</evidence>
<dbReference type="EnsemblMetazoa" id="MESCA005143-RA">
    <property type="protein sequence ID" value="MESCA005143-PA"/>
    <property type="gene ID" value="MESCA005143"/>
</dbReference>
<dbReference type="EMBL" id="CAQQ02102525">
    <property type="status" value="NOT_ANNOTATED_CDS"/>
    <property type="molecule type" value="Genomic_DNA"/>
</dbReference>
<dbReference type="HOGENOM" id="CLU_2173843_0_0_1"/>
<proteinExistence type="predicted"/>
<name>T1GNI9_MEGSC</name>
<organism evidence="1 2">
    <name type="scientific">Megaselia scalaris</name>
    <name type="common">Humpbacked fly</name>
    <name type="synonym">Phora scalaris</name>
    <dbReference type="NCBI Taxonomy" id="36166"/>
    <lineage>
        <taxon>Eukaryota</taxon>
        <taxon>Metazoa</taxon>
        <taxon>Ecdysozoa</taxon>
        <taxon>Arthropoda</taxon>
        <taxon>Hexapoda</taxon>
        <taxon>Insecta</taxon>
        <taxon>Pterygota</taxon>
        <taxon>Neoptera</taxon>
        <taxon>Endopterygota</taxon>
        <taxon>Diptera</taxon>
        <taxon>Brachycera</taxon>
        <taxon>Muscomorpha</taxon>
        <taxon>Platypezoidea</taxon>
        <taxon>Phoridae</taxon>
        <taxon>Megaseliini</taxon>
        <taxon>Megaselia</taxon>
    </lineage>
</organism>
<evidence type="ECO:0000313" key="2">
    <source>
        <dbReference type="Proteomes" id="UP000015102"/>
    </source>
</evidence>
<sequence>MSPNAEMALTILTITSFCNDKSRTAKWRSNQNDPSRRTACFQLLFCGIQQNFSKQSYHNFHRCFPSAASQNLEYRNDENDTQKRRENYLILSSTDDVDDYELDRSTSDCF</sequence>
<accession>T1GNI9</accession>
<keyword evidence="2" id="KW-1185">Reference proteome</keyword>
<dbReference type="EMBL" id="CAQQ02102526">
    <property type="status" value="NOT_ANNOTATED_CDS"/>
    <property type="molecule type" value="Genomic_DNA"/>
</dbReference>
<protein>
    <submittedName>
        <fullName evidence="1">Uncharacterized protein</fullName>
    </submittedName>
</protein>
<reference evidence="2" key="1">
    <citation type="submission" date="2013-02" db="EMBL/GenBank/DDBJ databases">
        <authorList>
            <person name="Hughes D."/>
        </authorList>
    </citation>
    <scope>NUCLEOTIDE SEQUENCE</scope>
    <source>
        <strain>Durham</strain>
        <strain evidence="2">NC isolate 2 -- Noor lab</strain>
    </source>
</reference>
<reference evidence="1" key="2">
    <citation type="submission" date="2015-06" db="UniProtKB">
        <authorList>
            <consortium name="EnsemblMetazoa"/>
        </authorList>
    </citation>
    <scope>IDENTIFICATION</scope>
</reference>
<dbReference type="AlphaFoldDB" id="T1GNI9"/>